<evidence type="ECO:0000259" key="3">
    <source>
        <dbReference type="Pfam" id="PF13439"/>
    </source>
</evidence>
<evidence type="ECO:0000313" key="7">
    <source>
        <dbReference type="Proteomes" id="UP000522688"/>
    </source>
</evidence>
<dbReference type="Pfam" id="PF13692">
    <property type="entry name" value="Glyco_trans_1_4"/>
    <property type="match status" value="1"/>
</dbReference>
<keyword evidence="6" id="KW-1185">Reference proteome</keyword>
<organism evidence="5 7">
    <name type="scientific">Frigoribacterium faeni</name>
    <dbReference type="NCBI Taxonomy" id="145483"/>
    <lineage>
        <taxon>Bacteria</taxon>
        <taxon>Bacillati</taxon>
        <taxon>Actinomycetota</taxon>
        <taxon>Actinomycetes</taxon>
        <taxon>Micrococcales</taxon>
        <taxon>Microbacteriaceae</taxon>
        <taxon>Frigoribacterium</taxon>
    </lineage>
</organism>
<dbReference type="Proteomes" id="UP000321154">
    <property type="component" value="Unassembled WGS sequence"/>
</dbReference>
<evidence type="ECO:0000313" key="4">
    <source>
        <dbReference type="EMBL" id="GEK84131.1"/>
    </source>
</evidence>
<dbReference type="SUPFAM" id="SSF53756">
    <property type="entry name" value="UDP-Glycosyltransferase/glycogen phosphorylase"/>
    <property type="match status" value="1"/>
</dbReference>
<evidence type="ECO:0000256" key="2">
    <source>
        <dbReference type="ARBA" id="ARBA00022679"/>
    </source>
</evidence>
<dbReference type="Gene3D" id="3.40.50.2000">
    <property type="entry name" value="Glycogen Phosphorylase B"/>
    <property type="match status" value="2"/>
</dbReference>
<reference evidence="5 7" key="2">
    <citation type="submission" date="2020-07" db="EMBL/GenBank/DDBJ databases">
        <title>Sequencing the genomes of 1000 actinobacteria strains.</title>
        <authorList>
            <person name="Klenk H.-P."/>
        </authorList>
    </citation>
    <scope>NUCLEOTIDE SEQUENCE [LARGE SCALE GENOMIC DNA]</scope>
    <source>
        <strain evidence="5 7">DSM 10309</strain>
    </source>
</reference>
<dbReference type="Proteomes" id="UP000522688">
    <property type="component" value="Unassembled WGS sequence"/>
</dbReference>
<dbReference type="RefSeq" id="WP_208720919.1">
    <property type="nucleotide sequence ID" value="NZ_BAAAHR010000007.1"/>
</dbReference>
<name>A0A7W3PJV0_9MICO</name>
<sequence>MNATNNLPLLTFPMHGQRKLLEEGYRTRDGHMIEWFGRHLEGDSKVEVVSRPEPFILPSRGLSGTPARNTVHVGRRTMRVPKLTDKRHWWVRSAGAYPALPEVADGAPAVVWNPFVALSPRASNPFSSKSKVVLDLLDDWTVHYAFSTIRPHVEKAYAAAFEAADHVTANAEGTAELARRFGRDDVHLLPNGVDPERFSTDSSASGPLTVGYVGKIGRRLHLEGIVETIKASPDLSFVFAGPILDDEYRGPLASLPNVTLLGDVHYDAVPALLTSFDVGWVPHRVGDGEVGGDVIKTYEYRAAGLPVLTTPVVGASSRGLSNVNVARIEDHKSWLRAVTSTGPRIDRQVTDTPSDVTWQRKSAFVLGLLGRGPIHAS</sequence>
<comment type="caution">
    <text evidence="5">The sequence shown here is derived from an EMBL/GenBank/DDBJ whole genome shotgun (WGS) entry which is preliminary data.</text>
</comment>
<dbReference type="InterPro" id="IPR028098">
    <property type="entry name" value="Glyco_trans_4-like_N"/>
</dbReference>
<evidence type="ECO:0000313" key="6">
    <source>
        <dbReference type="Proteomes" id="UP000321154"/>
    </source>
</evidence>
<accession>A0A7W3PJV0</accession>
<proteinExistence type="predicted"/>
<dbReference type="EMBL" id="JACGWW010000003">
    <property type="protein sequence ID" value="MBA8814182.1"/>
    <property type="molecule type" value="Genomic_DNA"/>
</dbReference>
<evidence type="ECO:0000256" key="1">
    <source>
        <dbReference type="ARBA" id="ARBA00022676"/>
    </source>
</evidence>
<keyword evidence="1" id="KW-0328">Glycosyltransferase</keyword>
<keyword evidence="2 5" id="KW-0808">Transferase</keyword>
<dbReference type="EMBL" id="BJUV01000028">
    <property type="protein sequence ID" value="GEK84131.1"/>
    <property type="molecule type" value="Genomic_DNA"/>
</dbReference>
<reference evidence="4 6" key="1">
    <citation type="submission" date="2019-07" db="EMBL/GenBank/DDBJ databases">
        <title>Whole genome shotgun sequence of Frigoribacterium faeni NBRC 103066.</title>
        <authorList>
            <person name="Hosoyama A."/>
            <person name="Uohara A."/>
            <person name="Ohji S."/>
            <person name="Ichikawa N."/>
        </authorList>
    </citation>
    <scope>NUCLEOTIDE SEQUENCE [LARGE SCALE GENOMIC DNA]</scope>
    <source>
        <strain evidence="4 6">NBRC 103066</strain>
    </source>
</reference>
<dbReference type="AlphaFoldDB" id="A0A7W3PJV0"/>
<gene>
    <name evidence="5" type="ORF">FB463_002448</name>
    <name evidence="4" type="ORF">FFA01_24400</name>
</gene>
<evidence type="ECO:0000313" key="5">
    <source>
        <dbReference type="EMBL" id="MBA8814182.1"/>
    </source>
</evidence>
<dbReference type="GO" id="GO:0016757">
    <property type="term" value="F:glycosyltransferase activity"/>
    <property type="evidence" value="ECO:0007669"/>
    <property type="project" value="UniProtKB-KW"/>
</dbReference>
<protein>
    <submittedName>
        <fullName evidence="5">Glycosyltransferase involved in cell wall biosynthesis</fullName>
    </submittedName>
</protein>
<feature type="domain" description="Glycosyltransferase subfamily 4-like N-terminal" evidence="3">
    <location>
        <begin position="141"/>
        <end position="197"/>
    </location>
</feature>
<dbReference type="Pfam" id="PF13439">
    <property type="entry name" value="Glyco_transf_4"/>
    <property type="match status" value="1"/>
</dbReference>